<proteinExistence type="predicted"/>
<dbReference type="Proteomes" id="UP000002412">
    <property type="component" value="Chromosome"/>
</dbReference>
<dbReference type="HOGENOM" id="CLU_113344_0_0_6"/>
<keyword evidence="1" id="KW-0472">Membrane</keyword>
<dbReference type="RefSeq" id="WP_012105763.1">
    <property type="nucleotide sequence ID" value="NC_009708.1"/>
</dbReference>
<protein>
    <submittedName>
        <fullName evidence="2">Conserved domain protein</fullName>
    </submittedName>
</protein>
<reference evidence="2 3" key="1">
    <citation type="journal article" date="2007" name="PLoS Genet.">
        <title>The complete genome sequence of Yersinia pseudotuberculosis IP31758, the causative agent of Far East scarlet-like fever.</title>
        <authorList>
            <person name="Eppinger M."/>
            <person name="Rosovitz M.J."/>
            <person name="Fricke W.F."/>
            <person name="Rasko D.A."/>
            <person name="Kokorina G."/>
            <person name="Fayolle C."/>
            <person name="Lindler L.E."/>
            <person name="Carniel E."/>
            <person name="Ravel J."/>
        </authorList>
    </citation>
    <scope>NUCLEOTIDE SEQUENCE [LARGE SCALE GENOMIC DNA]</scope>
    <source>
        <strain evidence="2 3">IP 31758</strain>
    </source>
</reference>
<dbReference type="KEGG" id="ypi:YpsIP31758_3688"/>
<evidence type="ECO:0000313" key="3">
    <source>
        <dbReference type="Proteomes" id="UP000002412"/>
    </source>
</evidence>
<evidence type="ECO:0000313" key="2">
    <source>
        <dbReference type="EMBL" id="ABS48925.1"/>
    </source>
</evidence>
<gene>
    <name evidence="2" type="ordered locus">YpsIP31758_3688</name>
</gene>
<organism evidence="2 3">
    <name type="scientific">Yersinia pseudotuberculosis serotype O:1b (strain IP 31758)</name>
    <dbReference type="NCBI Taxonomy" id="349747"/>
    <lineage>
        <taxon>Bacteria</taxon>
        <taxon>Pseudomonadati</taxon>
        <taxon>Pseudomonadota</taxon>
        <taxon>Gammaproteobacteria</taxon>
        <taxon>Enterobacterales</taxon>
        <taxon>Yersiniaceae</taxon>
        <taxon>Yersinia</taxon>
    </lineage>
</organism>
<name>A0A0U1R174_YERP3</name>
<feature type="transmembrane region" description="Helical" evidence="1">
    <location>
        <begin position="7"/>
        <end position="31"/>
    </location>
</feature>
<dbReference type="EMBL" id="CP000720">
    <property type="protein sequence ID" value="ABS48925.1"/>
    <property type="molecule type" value="Genomic_DNA"/>
</dbReference>
<accession>A0A0U1R174</accession>
<dbReference type="AlphaFoldDB" id="A0A0U1R174"/>
<sequence>MRTDKAVVVFIVAGWATFCALIATAVTSFPIALENLFIQPSLFLSPLLLKPLSCLIWRFRKPVFVLKKKSGCIWLHLNPWVSTGQLGVREITEFWFSLIATLKSSLAQSPQPIIMSSHLLSSKRIARLRRQFPAEYYRFHSINRSVGHTEHIGLQLEILIKEWRWFTPSTQGGIVVIRRRQLDVFEEETRPEQGSSPIQDDLLRTGGYPIEVIFP</sequence>
<keyword evidence="1" id="KW-1133">Transmembrane helix</keyword>
<keyword evidence="1" id="KW-0812">Transmembrane</keyword>
<evidence type="ECO:0000256" key="1">
    <source>
        <dbReference type="SAM" id="Phobius"/>
    </source>
</evidence>